<sequence>MSKINSFDSIFNTIKNRNNSKLKHTISTKNDECIDINLVVKELSEYPWYHGLYPRDEISELLEKDGDFAVRISEVDGQRHIILTVLYGTIKHIKIRYHDKLWFFKNTLKMTQIKKLLDTYIESQKPIMSDGTVIKRYIPRFSLYILHEHIVRKKQIGKGNFGEVYSGTYKIVNGEDKICAIKTLKTGKITKLDRAIFFKEAKIMKTFDHPNCINLYGIAAMNEPVMIIMELAENGGMLEWLKENKNCEIKILYKFAYDIACGLEYLHSKNIIHRDIAARNCLLGKCNIAKISDFGLSVINESKVKLNKKMNVPLRHTPPEALRQEEYTKESDIWAYGITLWEIMNRCASLPYTGLTFPQISKAILSGTCPLEVNIESPAIVKSIFNKCLEQRPCDRLNFSEIVQLMKNDFNSD</sequence>
<dbReference type="AlphaFoldDB" id="A0A0K0DWS4"/>
<feature type="domain" description="Protein kinase" evidence="11">
    <location>
        <begin position="150"/>
        <end position="411"/>
    </location>
</feature>
<keyword evidence="12" id="KW-1185">Reference proteome</keyword>
<accession>A0A0K0DWS4</accession>
<dbReference type="PROSITE" id="PS50011">
    <property type="entry name" value="PROTEIN_KINASE_DOM"/>
    <property type="match status" value="1"/>
</dbReference>
<dbReference type="SMART" id="SM00252">
    <property type="entry name" value="SH2"/>
    <property type="match status" value="1"/>
</dbReference>
<evidence type="ECO:0000256" key="3">
    <source>
        <dbReference type="ARBA" id="ARBA00022777"/>
    </source>
</evidence>
<dbReference type="PROSITE" id="PS50001">
    <property type="entry name" value="SH2"/>
    <property type="match status" value="1"/>
</dbReference>
<dbReference type="SUPFAM" id="SSF55550">
    <property type="entry name" value="SH2 domain"/>
    <property type="match status" value="1"/>
</dbReference>
<dbReference type="PANTHER" id="PTHR24418">
    <property type="entry name" value="TYROSINE-PROTEIN KINASE"/>
    <property type="match status" value="1"/>
</dbReference>
<dbReference type="GO" id="GO:0005524">
    <property type="term" value="F:ATP binding"/>
    <property type="evidence" value="ECO:0007669"/>
    <property type="project" value="UniProtKB-UniRule"/>
</dbReference>
<dbReference type="STRING" id="6248.A0A0K0DWS4"/>
<protein>
    <recommendedName>
        <fullName evidence="9">Tyrosine-protein kinase</fullName>
        <ecNumber evidence="9">2.7.10.2</ecNumber>
    </recommendedName>
</protein>
<dbReference type="InterPro" id="IPR001245">
    <property type="entry name" value="Ser-Thr/Tyr_kinase_cat_dom"/>
</dbReference>
<keyword evidence="1 9" id="KW-0808">Transferase</keyword>
<dbReference type="EC" id="2.7.10.2" evidence="9"/>
<dbReference type="SUPFAM" id="SSF56112">
    <property type="entry name" value="Protein kinase-like (PK-like)"/>
    <property type="match status" value="1"/>
</dbReference>
<dbReference type="InterPro" id="IPR020635">
    <property type="entry name" value="Tyr_kinase_cat_dom"/>
</dbReference>
<evidence type="ECO:0000313" key="12">
    <source>
        <dbReference type="Proteomes" id="UP000035681"/>
    </source>
</evidence>
<comment type="similarity">
    <text evidence="9">Belongs to the protein kinase superfamily. Tyr protein kinase family.</text>
</comment>
<evidence type="ECO:0000256" key="6">
    <source>
        <dbReference type="ARBA" id="ARBA00051245"/>
    </source>
</evidence>
<dbReference type="WBParaSite" id="SSTP_0000169000.1">
    <property type="protein sequence ID" value="SSTP_0000169000.1"/>
    <property type="gene ID" value="SSTP_0000169000"/>
</dbReference>
<dbReference type="SMART" id="SM00219">
    <property type="entry name" value="TyrKc"/>
    <property type="match status" value="1"/>
</dbReference>
<proteinExistence type="inferred from homology"/>
<dbReference type="InterPro" id="IPR050198">
    <property type="entry name" value="Non-receptor_tyrosine_kinases"/>
</dbReference>
<feature type="domain" description="SH2" evidence="10">
    <location>
        <begin position="48"/>
        <end position="140"/>
    </location>
</feature>
<dbReference type="InterPro" id="IPR036860">
    <property type="entry name" value="SH2_dom_sf"/>
</dbReference>
<comment type="catalytic activity">
    <reaction evidence="6 9">
        <text>L-tyrosyl-[protein] + ATP = O-phospho-L-tyrosyl-[protein] + ADP + H(+)</text>
        <dbReference type="Rhea" id="RHEA:10596"/>
        <dbReference type="Rhea" id="RHEA-COMP:10136"/>
        <dbReference type="Rhea" id="RHEA-COMP:20101"/>
        <dbReference type="ChEBI" id="CHEBI:15378"/>
        <dbReference type="ChEBI" id="CHEBI:30616"/>
        <dbReference type="ChEBI" id="CHEBI:46858"/>
        <dbReference type="ChEBI" id="CHEBI:61978"/>
        <dbReference type="ChEBI" id="CHEBI:456216"/>
        <dbReference type="EC" id="2.7.10.2"/>
    </reaction>
</comment>
<keyword evidence="2 8" id="KW-0547">Nucleotide-binding</keyword>
<dbReference type="GO" id="GO:0004715">
    <property type="term" value="F:non-membrane spanning protein tyrosine kinase activity"/>
    <property type="evidence" value="ECO:0007669"/>
    <property type="project" value="UniProtKB-EC"/>
</dbReference>
<dbReference type="Proteomes" id="UP000035681">
    <property type="component" value="Unplaced"/>
</dbReference>
<dbReference type="Pfam" id="PF07714">
    <property type="entry name" value="PK_Tyr_Ser-Thr"/>
    <property type="match status" value="1"/>
</dbReference>
<dbReference type="WBParaSite" id="TCONS_00006240.p1">
    <property type="protein sequence ID" value="TCONS_00006240.p1"/>
    <property type="gene ID" value="XLOC_004407"/>
</dbReference>
<dbReference type="InterPro" id="IPR008266">
    <property type="entry name" value="Tyr_kinase_AS"/>
</dbReference>
<reference evidence="13" key="1">
    <citation type="submission" date="2015-08" db="UniProtKB">
        <authorList>
            <consortium name="WormBaseParasite"/>
        </authorList>
    </citation>
    <scope>IDENTIFICATION</scope>
</reference>
<dbReference type="PRINTS" id="PR00109">
    <property type="entry name" value="TYRKINASE"/>
</dbReference>
<evidence type="ECO:0000313" key="13">
    <source>
        <dbReference type="WBParaSite" id="SSTP_0000169000.1"/>
    </source>
</evidence>
<evidence type="ECO:0000256" key="9">
    <source>
        <dbReference type="RuleBase" id="RU362096"/>
    </source>
</evidence>
<dbReference type="CDD" id="cd10361">
    <property type="entry name" value="SH2_Fps_family"/>
    <property type="match status" value="1"/>
</dbReference>
<keyword evidence="5 9" id="KW-0829">Tyrosine-protein kinase</keyword>
<name>A0A0K0DWS4_STRER</name>
<dbReference type="InterPro" id="IPR000980">
    <property type="entry name" value="SH2"/>
</dbReference>
<dbReference type="InterPro" id="IPR035849">
    <property type="entry name" value="Fes/Fps/Fer_SH2"/>
</dbReference>
<evidence type="ECO:0000259" key="11">
    <source>
        <dbReference type="PROSITE" id="PS50011"/>
    </source>
</evidence>
<dbReference type="Gene3D" id="1.10.510.10">
    <property type="entry name" value="Transferase(Phosphotransferase) domain 1"/>
    <property type="match status" value="1"/>
</dbReference>
<evidence type="ECO:0000256" key="1">
    <source>
        <dbReference type="ARBA" id="ARBA00022679"/>
    </source>
</evidence>
<dbReference type="InterPro" id="IPR000719">
    <property type="entry name" value="Prot_kinase_dom"/>
</dbReference>
<keyword evidence="3 9" id="KW-0418">Kinase</keyword>
<evidence type="ECO:0000256" key="7">
    <source>
        <dbReference type="PROSITE-ProRule" id="PRU00191"/>
    </source>
</evidence>
<keyword evidence="7" id="KW-0727">SH2 domain</keyword>
<evidence type="ECO:0000256" key="2">
    <source>
        <dbReference type="ARBA" id="ARBA00022741"/>
    </source>
</evidence>
<evidence type="ECO:0000256" key="8">
    <source>
        <dbReference type="PROSITE-ProRule" id="PRU10141"/>
    </source>
</evidence>
<dbReference type="Gene3D" id="3.30.505.10">
    <property type="entry name" value="SH2 domain"/>
    <property type="match status" value="1"/>
</dbReference>
<dbReference type="CDD" id="cd00192">
    <property type="entry name" value="PTKc"/>
    <property type="match status" value="1"/>
</dbReference>
<dbReference type="InterPro" id="IPR017441">
    <property type="entry name" value="Protein_kinase_ATP_BS"/>
</dbReference>
<feature type="binding site" evidence="8">
    <location>
        <position position="182"/>
    </location>
    <ligand>
        <name>ATP</name>
        <dbReference type="ChEBI" id="CHEBI:30616"/>
    </ligand>
</feature>
<keyword evidence="4 8" id="KW-0067">ATP-binding</keyword>
<dbReference type="PROSITE" id="PS00107">
    <property type="entry name" value="PROTEIN_KINASE_ATP"/>
    <property type="match status" value="1"/>
</dbReference>
<dbReference type="InterPro" id="IPR011009">
    <property type="entry name" value="Kinase-like_dom_sf"/>
</dbReference>
<dbReference type="PROSITE" id="PS00109">
    <property type="entry name" value="PROTEIN_KINASE_TYR"/>
    <property type="match status" value="1"/>
</dbReference>
<evidence type="ECO:0000259" key="10">
    <source>
        <dbReference type="PROSITE" id="PS50001"/>
    </source>
</evidence>
<evidence type="ECO:0000256" key="4">
    <source>
        <dbReference type="ARBA" id="ARBA00022840"/>
    </source>
</evidence>
<dbReference type="Pfam" id="PF00017">
    <property type="entry name" value="SH2"/>
    <property type="match status" value="1"/>
</dbReference>
<evidence type="ECO:0000256" key="5">
    <source>
        <dbReference type="ARBA" id="ARBA00023137"/>
    </source>
</evidence>
<organism evidence="13">
    <name type="scientific">Strongyloides stercoralis</name>
    <name type="common">Threadworm</name>
    <dbReference type="NCBI Taxonomy" id="6248"/>
    <lineage>
        <taxon>Eukaryota</taxon>
        <taxon>Metazoa</taxon>
        <taxon>Ecdysozoa</taxon>
        <taxon>Nematoda</taxon>
        <taxon>Chromadorea</taxon>
        <taxon>Rhabditida</taxon>
        <taxon>Tylenchina</taxon>
        <taxon>Panagrolaimomorpha</taxon>
        <taxon>Strongyloidoidea</taxon>
        <taxon>Strongyloididae</taxon>
        <taxon>Strongyloides</taxon>
    </lineage>
</organism>